<dbReference type="OrthoDB" id="2968323at2759"/>
<dbReference type="InterPro" id="IPR051035">
    <property type="entry name" value="Mito_inheritance_9"/>
</dbReference>
<protein>
    <recommendedName>
        <fullName evidence="3">Aminoglycoside phosphotransferase domain-containing protein</fullName>
    </recommendedName>
</protein>
<dbReference type="PANTHER" id="PTHR36091:SF2">
    <property type="entry name" value="AMINOGLYCOSIDE PHOSPHOTRANSFERASE DOMAIN-CONTAINING PROTEIN"/>
    <property type="match status" value="1"/>
</dbReference>
<proteinExistence type="predicted"/>
<dbReference type="RefSeq" id="XP_016626667.1">
    <property type="nucleotide sequence ID" value="XM_016782208.1"/>
</dbReference>
<dbReference type="GO" id="GO:0005739">
    <property type="term" value="C:mitochondrion"/>
    <property type="evidence" value="ECO:0007669"/>
    <property type="project" value="TreeGrafter"/>
</dbReference>
<evidence type="ECO:0000313" key="1">
    <source>
        <dbReference type="EMBL" id="KIX92544.1"/>
    </source>
</evidence>
<evidence type="ECO:0008006" key="3">
    <source>
        <dbReference type="Google" id="ProtNLM"/>
    </source>
</evidence>
<gene>
    <name evidence="1" type="ORF">Z520_11720</name>
</gene>
<dbReference type="SUPFAM" id="SSF56112">
    <property type="entry name" value="Protein kinase-like (PK-like)"/>
    <property type="match status" value="1"/>
</dbReference>
<dbReference type="STRING" id="1442371.A0A0D2JPW9"/>
<evidence type="ECO:0000313" key="2">
    <source>
        <dbReference type="Proteomes" id="UP000053411"/>
    </source>
</evidence>
<dbReference type="PANTHER" id="PTHR36091">
    <property type="entry name" value="ALTERED INHERITANCE OF MITOCHONDRIA PROTEIN 9, MITOCHONDRIAL"/>
    <property type="match status" value="1"/>
</dbReference>
<dbReference type="EMBL" id="KN848103">
    <property type="protein sequence ID" value="KIX92544.1"/>
    <property type="molecule type" value="Genomic_DNA"/>
</dbReference>
<dbReference type="InterPro" id="IPR011009">
    <property type="entry name" value="Kinase-like_dom_sf"/>
</dbReference>
<sequence>MELSPDFFEYTSGRWLYNESLRLLERKLVFNVGELKKIAAKCLRQPASEVKEFSKLAEGGFNRVFQITMKDGSQVLARLPYPSTKPYRLPTASEAATLDLVRATGVPAPKVLYYSPDAQTLWGPSL</sequence>
<keyword evidence="2" id="KW-1185">Reference proteome</keyword>
<organism evidence="1 2">
    <name type="scientific">Fonsecaea multimorphosa CBS 102226</name>
    <dbReference type="NCBI Taxonomy" id="1442371"/>
    <lineage>
        <taxon>Eukaryota</taxon>
        <taxon>Fungi</taxon>
        <taxon>Dikarya</taxon>
        <taxon>Ascomycota</taxon>
        <taxon>Pezizomycotina</taxon>
        <taxon>Eurotiomycetes</taxon>
        <taxon>Chaetothyriomycetidae</taxon>
        <taxon>Chaetothyriales</taxon>
        <taxon>Herpotrichiellaceae</taxon>
        <taxon>Fonsecaea</taxon>
    </lineage>
</organism>
<dbReference type="VEuPathDB" id="FungiDB:Z520_11720"/>
<dbReference type="GeneID" id="27717466"/>
<accession>A0A0D2JPW9</accession>
<name>A0A0D2JPW9_9EURO</name>
<dbReference type="Proteomes" id="UP000053411">
    <property type="component" value="Unassembled WGS sequence"/>
</dbReference>
<reference evidence="1 2" key="1">
    <citation type="submission" date="2015-01" db="EMBL/GenBank/DDBJ databases">
        <title>The Genome Sequence of Fonsecaea multimorphosa CBS 102226.</title>
        <authorList>
            <consortium name="The Broad Institute Genomics Platform"/>
            <person name="Cuomo C."/>
            <person name="de Hoog S."/>
            <person name="Gorbushina A."/>
            <person name="Stielow B."/>
            <person name="Teixiera M."/>
            <person name="Abouelleil A."/>
            <person name="Chapman S.B."/>
            <person name="Priest M."/>
            <person name="Young S.K."/>
            <person name="Wortman J."/>
            <person name="Nusbaum C."/>
            <person name="Birren B."/>
        </authorList>
    </citation>
    <scope>NUCLEOTIDE SEQUENCE [LARGE SCALE GENOMIC DNA]</scope>
    <source>
        <strain evidence="1 2">CBS 102226</strain>
    </source>
</reference>
<dbReference type="AlphaFoldDB" id="A0A0D2JPW9"/>